<name>A0ABR2K8H9_9EUKA</name>
<proteinExistence type="predicted"/>
<dbReference type="Proteomes" id="UP001470230">
    <property type="component" value="Unassembled WGS sequence"/>
</dbReference>
<organism evidence="1 2">
    <name type="scientific">Tritrichomonas musculus</name>
    <dbReference type="NCBI Taxonomy" id="1915356"/>
    <lineage>
        <taxon>Eukaryota</taxon>
        <taxon>Metamonada</taxon>
        <taxon>Parabasalia</taxon>
        <taxon>Tritrichomonadida</taxon>
        <taxon>Tritrichomonadidae</taxon>
        <taxon>Tritrichomonas</taxon>
    </lineage>
</organism>
<evidence type="ECO:0000313" key="1">
    <source>
        <dbReference type="EMBL" id="KAK8887438.1"/>
    </source>
</evidence>
<reference evidence="1 2" key="1">
    <citation type="submission" date="2024-04" db="EMBL/GenBank/DDBJ databases">
        <title>Tritrichomonas musculus Genome.</title>
        <authorList>
            <person name="Alves-Ferreira E."/>
            <person name="Grigg M."/>
            <person name="Lorenzi H."/>
            <person name="Galac M."/>
        </authorList>
    </citation>
    <scope>NUCLEOTIDE SEQUENCE [LARGE SCALE GENOMIC DNA]</scope>
    <source>
        <strain evidence="1 2">EAF2021</strain>
    </source>
</reference>
<dbReference type="EMBL" id="JAPFFF010000006">
    <property type="protein sequence ID" value="KAK8887438.1"/>
    <property type="molecule type" value="Genomic_DNA"/>
</dbReference>
<evidence type="ECO:0000313" key="2">
    <source>
        <dbReference type="Proteomes" id="UP001470230"/>
    </source>
</evidence>
<comment type="caution">
    <text evidence="1">The sequence shown here is derived from an EMBL/GenBank/DDBJ whole genome shotgun (WGS) entry which is preliminary data.</text>
</comment>
<protein>
    <submittedName>
        <fullName evidence="1">Uncharacterized protein</fullName>
    </submittedName>
</protein>
<sequence>MGRRKLSDKKDDKIARLAFMISDDYKEFDVLDAKGKEIKKYKKIKIPQNIEGPNKIDYIVEKVKETIQEESTNFDFKALDFQILSEENVDIDNNLNELTRFIY</sequence>
<gene>
    <name evidence="1" type="ORF">M9Y10_038483</name>
</gene>
<keyword evidence="2" id="KW-1185">Reference proteome</keyword>
<accession>A0ABR2K8H9</accession>